<feature type="compositionally biased region" description="Basic and acidic residues" evidence="1">
    <location>
        <begin position="88"/>
        <end position="109"/>
    </location>
</feature>
<dbReference type="AlphaFoldDB" id="A0A387HBF1"/>
<evidence type="ECO:0008006" key="4">
    <source>
        <dbReference type="Google" id="ProtNLM"/>
    </source>
</evidence>
<name>A0A387HBF1_9ACTN</name>
<gene>
    <name evidence="2" type="ORF">DWB77_00159</name>
</gene>
<dbReference type="KEGG" id="shun:DWB77_00159"/>
<evidence type="ECO:0000256" key="1">
    <source>
        <dbReference type="SAM" id="MobiDB-lite"/>
    </source>
</evidence>
<sequence length="126" mass="14139">MAINKNWRILTKLRTNPARATHLLRALLVLTNLEVQPLTDDLHRGLLPTTSMSAPRTGRTSPLTCDFKLAEAHCTALHRTAPHRTAPHRTEKDARKPKDQAVPEPDRGMSKRTQARPSQVLAWSDP</sequence>
<organism evidence="2 3">
    <name type="scientific">Streptomyces hundungensis</name>
    <dbReference type="NCBI Taxonomy" id="1077946"/>
    <lineage>
        <taxon>Bacteria</taxon>
        <taxon>Bacillati</taxon>
        <taxon>Actinomycetota</taxon>
        <taxon>Actinomycetes</taxon>
        <taxon>Kitasatosporales</taxon>
        <taxon>Streptomycetaceae</taxon>
        <taxon>Streptomyces</taxon>
    </lineage>
</organism>
<reference evidence="2 3" key="1">
    <citation type="submission" date="2018-10" db="EMBL/GenBank/DDBJ databases">
        <title>Relationship between Morphology and Antimicrobial Activity in Streptomyces.</title>
        <authorList>
            <person name="Kang H.J."/>
            <person name="Kim S.B."/>
        </authorList>
    </citation>
    <scope>NUCLEOTIDE SEQUENCE [LARGE SCALE GENOMIC DNA]</scope>
    <source>
        <strain evidence="2 3">BH38</strain>
    </source>
</reference>
<keyword evidence="3" id="KW-1185">Reference proteome</keyword>
<dbReference type="EMBL" id="CP032698">
    <property type="protein sequence ID" value="AYG78052.1"/>
    <property type="molecule type" value="Genomic_DNA"/>
</dbReference>
<proteinExistence type="predicted"/>
<evidence type="ECO:0000313" key="3">
    <source>
        <dbReference type="Proteomes" id="UP000271554"/>
    </source>
</evidence>
<feature type="region of interest" description="Disordered" evidence="1">
    <location>
        <begin position="77"/>
        <end position="126"/>
    </location>
</feature>
<protein>
    <recommendedName>
        <fullName evidence="4">DDE Tnp4 domain-containing protein</fullName>
    </recommendedName>
</protein>
<dbReference type="Proteomes" id="UP000271554">
    <property type="component" value="Chromosome"/>
</dbReference>
<accession>A0A387HBF1</accession>
<evidence type="ECO:0000313" key="2">
    <source>
        <dbReference type="EMBL" id="AYG78052.1"/>
    </source>
</evidence>